<protein>
    <submittedName>
        <fullName evidence="2">MBL fold metallo-hydrolase</fullName>
    </submittedName>
</protein>
<sequence>MLKQIRTDLWQTRPYSPMPGMTTHAYLWTGAPDGNVLFYSTGTEDDFDDLDTLGGIAHQYLTHEDEAGTVLPRIAEHFGARLHAPARERDAIARFATPHELFEQRHVDERGVEVIPTPGHTPGSTSFLVPGAGGESYLFAGDTVHRPEDGDWTAGYIPGVSDADELVASLRLLGTFEPDLVIYAAGAHPVDAEGWAAGAETAVATVPGAFNRT</sequence>
<dbReference type="InterPro" id="IPR036866">
    <property type="entry name" value="RibonucZ/Hydroxyglut_hydro"/>
</dbReference>
<gene>
    <name evidence="2" type="ORF">GCM10009613_26590</name>
</gene>
<dbReference type="SUPFAM" id="SSF56281">
    <property type="entry name" value="Metallo-hydrolase/oxidoreductase"/>
    <property type="match status" value="1"/>
</dbReference>
<name>A0ABN1XS43_9PSEU</name>
<evidence type="ECO:0000313" key="3">
    <source>
        <dbReference type="Proteomes" id="UP001501414"/>
    </source>
</evidence>
<dbReference type="InterPro" id="IPR001279">
    <property type="entry name" value="Metallo-B-lactamas"/>
</dbReference>
<accession>A0ABN1XS43</accession>
<dbReference type="RefSeq" id="WP_344022029.1">
    <property type="nucleotide sequence ID" value="NZ_BAAAJK010000008.1"/>
</dbReference>
<proteinExistence type="predicted"/>
<organism evidence="2 3">
    <name type="scientific">Pseudonocardia kongjuensis</name>
    <dbReference type="NCBI Taxonomy" id="102227"/>
    <lineage>
        <taxon>Bacteria</taxon>
        <taxon>Bacillati</taxon>
        <taxon>Actinomycetota</taxon>
        <taxon>Actinomycetes</taxon>
        <taxon>Pseudonocardiales</taxon>
        <taxon>Pseudonocardiaceae</taxon>
        <taxon>Pseudonocardia</taxon>
    </lineage>
</organism>
<feature type="domain" description="Metallo-beta-lactamase" evidence="1">
    <location>
        <begin position="22"/>
        <end position="188"/>
    </location>
</feature>
<dbReference type="PANTHER" id="PTHR42773">
    <property type="entry name" value="METALLO-BETA-LACTAMASE-RELATED"/>
    <property type="match status" value="1"/>
</dbReference>
<dbReference type="Pfam" id="PF00753">
    <property type="entry name" value="Lactamase_B"/>
    <property type="match status" value="1"/>
</dbReference>
<dbReference type="SMART" id="SM00849">
    <property type="entry name" value="Lactamase_B"/>
    <property type="match status" value="1"/>
</dbReference>
<dbReference type="Gene3D" id="3.60.15.10">
    <property type="entry name" value="Ribonuclease Z/Hydroxyacylglutathione hydrolase-like"/>
    <property type="match status" value="1"/>
</dbReference>
<dbReference type="EMBL" id="BAAAJK010000008">
    <property type="protein sequence ID" value="GAA1388747.1"/>
    <property type="molecule type" value="Genomic_DNA"/>
</dbReference>
<dbReference type="PANTHER" id="PTHR42773:SF1">
    <property type="entry name" value="METALLO-BETA-LACTAMASE FAMILY PROTEIN"/>
    <property type="match status" value="1"/>
</dbReference>
<evidence type="ECO:0000313" key="2">
    <source>
        <dbReference type="EMBL" id="GAA1388747.1"/>
    </source>
</evidence>
<dbReference type="Proteomes" id="UP001501414">
    <property type="component" value="Unassembled WGS sequence"/>
</dbReference>
<comment type="caution">
    <text evidence="2">The sequence shown here is derived from an EMBL/GenBank/DDBJ whole genome shotgun (WGS) entry which is preliminary data.</text>
</comment>
<evidence type="ECO:0000259" key="1">
    <source>
        <dbReference type="SMART" id="SM00849"/>
    </source>
</evidence>
<reference evidence="2 3" key="1">
    <citation type="journal article" date="2019" name="Int. J. Syst. Evol. Microbiol.">
        <title>The Global Catalogue of Microorganisms (GCM) 10K type strain sequencing project: providing services to taxonomists for standard genome sequencing and annotation.</title>
        <authorList>
            <consortium name="The Broad Institute Genomics Platform"/>
            <consortium name="The Broad Institute Genome Sequencing Center for Infectious Disease"/>
            <person name="Wu L."/>
            <person name="Ma J."/>
        </authorList>
    </citation>
    <scope>NUCLEOTIDE SEQUENCE [LARGE SCALE GENOMIC DNA]</scope>
    <source>
        <strain evidence="2 3">JCM 11896</strain>
    </source>
</reference>
<keyword evidence="3" id="KW-1185">Reference proteome</keyword>